<dbReference type="InterPro" id="IPR029047">
    <property type="entry name" value="HSP70_peptide-bd_sf"/>
</dbReference>
<evidence type="ECO:0000256" key="1">
    <source>
        <dbReference type="ARBA" id="ARBA00022741"/>
    </source>
</evidence>
<dbReference type="GO" id="GO:0140662">
    <property type="term" value="F:ATP-dependent protein folding chaperone"/>
    <property type="evidence" value="ECO:0007669"/>
    <property type="project" value="InterPro"/>
</dbReference>
<dbReference type="Gene3D" id="2.60.34.10">
    <property type="entry name" value="Substrate Binding Domain Of DNAk, Chain A, domain 1"/>
    <property type="match status" value="1"/>
</dbReference>
<dbReference type="Pfam" id="PF00012">
    <property type="entry name" value="HSP70"/>
    <property type="match status" value="1"/>
</dbReference>
<dbReference type="GO" id="GO:0005524">
    <property type="term" value="F:ATP binding"/>
    <property type="evidence" value="ECO:0007669"/>
    <property type="project" value="UniProtKB-KW"/>
</dbReference>
<name>A0A2P6QIJ5_ROSCH</name>
<keyword evidence="1" id="KW-0547">Nucleotide-binding</keyword>
<dbReference type="STRING" id="74649.A0A2P6QIJ5"/>
<dbReference type="AlphaFoldDB" id="A0A2P6QIJ5"/>
<dbReference type="EMBL" id="PDCK01000043">
    <property type="protein sequence ID" value="PRQ34002.1"/>
    <property type="molecule type" value="Genomic_DNA"/>
</dbReference>
<evidence type="ECO:0000313" key="3">
    <source>
        <dbReference type="EMBL" id="PRQ34002.1"/>
    </source>
</evidence>
<dbReference type="PANTHER" id="PTHR19375">
    <property type="entry name" value="HEAT SHOCK PROTEIN 70KDA"/>
    <property type="match status" value="1"/>
</dbReference>
<protein>
    <submittedName>
        <fullName evidence="3">Putative Heat shock protein 70 family</fullName>
    </submittedName>
</protein>
<keyword evidence="3" id="KW-0346">Stress response</keyword>
<reference evidence="3 4" key="1">
    <citation type="journal article" date="2018" name="Nat. Genet.">
        <title>The Rosa genome provides new insights in the design of modern roses.</title>
        <authorList>
            <person name="Bendahmane M."/>
        </authorList>
    </citation>
    <scope>NUCLEOTIDE SEQUENCE [LARGE SCALE GENOMIC DNA]</scope>
    <source>
        <strain evidence="4">cv. Old Blush</strain>
    </source>
</reference>
<proteinExistence type="predicted"/>
<comment type="caution">
    <text evidence="3">The sequence shown here is derived from an EMBL/GenBank/DDBJ whole genome shotgun (WGS) entry which is preliminary data.</text>
</comment>
<gene>
    <name evidence="3" type="ORF">RchiOBHm_Chr5g0063951</name>
</gene>
<dbReference type="InterPro" id="IPR013126">
    <property type="entry name" value="Hsp_70_fam"/>
</dbReference>
<evidence type="ECO:0000256" key="2">
    <source>
        <dbReference type="ARBA" id="ARBA00022840"/>
    </source>
</evidence>
<dbReference type="SUPFAM" id="SSF100920">
    <property type="entry name" value="Heat shock protein 70kD (HSP70), peptide-binding domain"/>
    <property type="match status" value="1"/>
</dbReference>
<dbReference type="Gramene" id="PRQ34002">
    <property type="protein sequence ID" value="PRQ34002"/>
    <property type="gene ID" value="RchiOBHm_Chr5g0063951"/>
</dbReference>
<accession>A0A2P6QIJ5</accession>
<evidence type="ECO:0000313" key="4">
    <source>
        <dbReference type="Proteomes" id="UP000238479"/>
    </source>
</evidence>
<sequence length="61" mass="6713">MLLGTFELSGFHPAPRALLQINVSFKIEVNGILNVSAEEKLSSKKNNITIKYNKGGQPNQN</sequence>
<dbReference type="Proteomes" id="UP000238479">
    <property type="component" value="Chromosome 5"/>
</dbReference>
<organism evidence="3 4">
    <name type="scientific">Rosa chinensis</name>
    <name type="common">China rose</name>
    <dbReference type="NCBI Taxonomy" id="74649"/>
    <lineage>
        <taxon>Eukaryota</taxon>
        <taxon>Viridiplantae</taxon>
        <taxon>Streptophyta</taxon>
        <taxon>Embryophyta</taxon>
        <taxon>Tracheophyta</taxon>
        <taxon>Spermatophyta</taxon>
        <taxon>Magnoliopsida</taxon>
        <taxon>eudicotyledons</taxon>
        <taxon>Gunneridae</taxon>
        <taxon>Pentapetalae</taxon>
        <taxon>rosids</taxon>
        <taxon>fabids</taxon>
        <taxon>Rosales</taxon>
        <taxon>Rosaceae</taxon>
        <taxon>Rosoideae</taxon>
        <taxon>Rosoideae incertae sedis</taxon>
        <taxon>Rosa</taxon>
    </lineage>
</organism>
<keyword evidence="4" id="KW-1185">Reference proteome</keyword>
<keyword evidence="2" id="KW-0067">ATP-binding</keyword>